<feature type="transmembrane region" description="Helical" evidence="8">
    <location>
        <begin position="121"/>
        <end position="143"/>
    </location>
</feature>
<keyword evidence="6 8" id="KW-0472">Membrane</keyword>
<dbReference type="Gene3D" id="1.20.1250.20">
    <property type="entry name" value="MFS general substrate transporter like domains"/>
    <property type="match status" value="1"/>
</dbReference>
<dbReference type="PANTHER" id="PTHR48020:SF4">
    <property type="entry name" value="SYMPORT, PUTATIVE (AFU_ORTHOLOGUE AFUA_3G11790)-RELATED"/>
    <property type="match status" value="1"/>
</dbReference>
<dbReference type="GO" id="GO:0015791">
    <property type="term" value="P:polyol transmembrane transport"/>
    <property type="evidence" value="ECO:0007669"/>
    <property type="project" value="UniProtKB-ARBA"/>
</dbReference>
<evidence type="ECO:0000259" key="9">
    <source>
        <dbReference type="PROSITE" id="PS50850"/>
    </source>
</evidence>
<evidence type="ECO:0000256" key="2">
    <source>
        <dbReference type="ARBA" id="ARBA00010992"/>
    </source>
</evidence>
<dbReference type="InterPro" id="IPR003663">
    <property type="entry name" value="Sugar/inositol_transpt"/>
</dbReference>
<name>A0AAJ0DGA1_9PEZI</name>
<organism evidence="10 11">
    <name type="scientific">Extremus antarcticus</name>
    <dbReference type="NCBI Taxonomy" id="702011"/>
    <lineage>
        <taxon>Eukaryota</taxon>
        <taxon>Fungi</taxon>
        <taxon>Dikarya</taxon>
        <taxon>Ascomycota</taxon>
        <taxon>Pezizomycotina</taxon>
        <taxon>Dothideomycetes</taxon>
        <taxon>Dothideomycetidae</taxon>
        <taxon>Mycosphaerellales</taxon>
        <taxon>Extremaceae</taxon>
        <taxon>Extremus</taxon>
    </lineage>
</organism>
<feature type="transmembrane region" description="Helical" evidence="8">
    <location>
        <begin position="479"/>
        <end position="500"/>
    </location>
</feature>
<accession>A0AAJ0DGA1</accession>
<dbReference type="GO" id="GO:0022857">
    <property type="term" value="F:transmembrane transporter activity"/>
    <property type="evidence" value="ECO:0007669"/>
    <property type="project" value="InterPro"/>
</dbReference>
<dbReference type="InterPro" id="IPR020846">
    <property type="entry name" value="MFS_dom"/>
</dbReference>
<evidence type="ECO:0000313" key="11">
    <source>
        <dbReference type="Proteomes" id="UP001271007"/>
    </source>
</evidence>
<reference evidence="10" key="1">
    <citation type="submission" date="2023-04" db="EMBL/GenBank/DDBJ databases">
        <title>Black Yeasts Isolated from many extreme environments.</title>
        <authorList>
            <person name="Coleine C."/>
            <person name="Stajich J.E."/>
            <person name="Selbmann L."/>
        </authorList>
    </citation>
    <scope>NUCLEOTIDE SEQUENCE</scope>
    <source>
        <strain evidence="10">CCFEE 5312</strain>
    </source>
</reference>
<dbReference type="InterPro" id="IPR005829">
    <property type="entry name" value="Sugar_transporter_CS"/>
</dbReference>
<dbReference type="SUPFAM" id="SSF103473">
    <property type="entry name" value="MFS general substrate transporter"/>
    <property type="match status" value="1"/>
</dbReference>
<feature type="transmembrane region" description="Helical" evidence="8">
    <location>
        <begin position="164"/>
        <end position="186"/>
    </location>
</feature>
<feature type="transmembrane region" description="Helical" evidence="8">
    <location>
        <begin position="512"/>
        <end position="530"/>
    </location>
</feature>
<dbReference type="AlphaFoldDB" id="A0AAJ0DGA1"/>
<keyword evidence="5 8" id="KW-1133">Transmembrane helix</keyword>
<proteinExistence type="inferred from homology"/>
<dbReference type="NCBIfam" id="TIGR00879">
    <property type="entry name" value="SP"/>
    <property type="match status" value="1"/>
</dbReference>
<dbReference type="InterPro" id="IPR050814">
    <property type="entry name" value="Myo-inositol_Transporter"/>
</dbReference>
<dbReference type="Pfam" id="PF00083">
    <property type="entry name" value="Sugar_tr"/>
    <property type="match status" value="1"/>
</dbReference>
<keyword evidence="3 7" id="KW-0813">Transport</keyword>
<dbReference type="GO" id="GO:0015798">
    <property type="term" value="P:myo-inositol transport"/>
    <property type="evidence" value="ECO:0007669"/>
    <property type="project" value="UniProtKB-ARBA"/>
</dbReference>
<feature type="transmembrane region" description="Helical" evidence="8">
    <location>
        <begin position="383"/>
        <end position="402"/>
    </location>
</feature>
<keyword evidence="4 8" id="KW-0812">Transmembrane</keyword>
<keyword evidence="11" id="KW-1185">Reference proteome</keyword>
<dbReference type="InterPro" id="IPR005828">
    <property type="entry name" value="MFS_sugar_transport-like"/>
</dbReference>
<comment type="caution">
    <text evidence="10">The sequence shown here is derived from an EMBL/GenBank/DDBJ whole genome shotgun (WGS) entry which is preliminary data.</text>
</comment>
<feature type="domain" description="Major facilitator superfamily (MFS) profile" evidence="9">
    <location>
        <begin position="97"/>
        <end position="534"/>
    </location>
</feature>
<dbReference type="GO" id="GO:0016020">
    <property type="term" value="C:membrane"/>
    <property type="evidence" value="ECO:0007669"/>
    <property type="project" value="UniProtKB-SubCell"/>
</dbReference>
<dbReference type="EMBL" id="JAWDJX010000038">
    <property type="protein sequence ID" value="KAK3049659.1"/>
    <property type="molecule type" value="Genomic_DNA"/>
</dbReference>
<feature type="transmembrane region" description="Helical" evidence="8">
    <location>
        <begin position="192"/>
        <end position="210"/>
    </location>
</feature>
<dbReference type="PROSITE" id="PS00216">
    <property type="entry name" value="SUGAR_TRANSPORT_1"/>
    <property type="match status" value="1"/>
</dbReference>
<comment type="subcellular location">
    <subcellularLocation>
        <location evidence="1">Membrane</location>
        <topology evidence="1">Multi-pass membrane protein</topology>
    </subcellularLocation>
</comment>
<dbReference type="PROSITE" id="PS00217">
    <property type="entry name" value="SUGAR_TRANSPORT_2"/>
    <property type="match status" value="1"/>
</dbReference>
<sequence>MSKASRDADEARTSEDDVAFLEYTPLHTEDADAYGDVEAFAAAYHLADELDILRKAAALHRHDGNEDSVDGLSNVELTTLRQETSHRWHQKPTLWLTILCCSLGGVSQGFAQTGINGANLFIPEALGVGSGILGLVNCGMYMGQSCGCWLSQPINDRMGRRGTIWIATLLCLLGNVFSALSLTWPILLFSRLVLGVGLGINASTVGILAAECSPAYIRGGIAVSWQAFTAFGILLSFCGNILFSGLKPEVTWRLQIGSPLTPNIPLLMLIYLCPESPAWHFNAGRYNKALESLYRLRNTKIQAAYELYANYLARRKAAARLSTPEFETTTFLTKFKFLFTVPRNRHAVYASYTVMISQQLCGINIIAFYSSTIFSSSGFSTTAALWASVVFGLINFLGAFPAVWTMDGFGRRKLLLWTLPAMAVTMASASLTFGLPSGNTQLVLLAGLIYLFCALYSPGVGPVPVAYSAEVYPSSVREMGTSFGTFTASSWATVLSVTFPLLLDSLGEQGSFALYAVLNVVAWVLCWLFVRETKGVELEKMDAVFESSANVFIAKMWAERPKLLLCGSRLRQGWKEIRQDDLEEP</sequence>
<comment type="similarity">
    <text evidence="2 7">Belongs to the major facilitator superfamily. Sugar transporter (TC 2.A.1.1) family.</text>
</comment>
<evidence type="ECO:0000256" key="7">
    <source>
        <dbReference type="RuleBase" id="RU003346"/>
    </source>
</evidence>
<dbReference type="InterPro" id="IPR036259">
    <property type="entry name" value="MFS_trans_sf"/>
</dbReference>
<evidence type="ECO:0000256" key="6">
    <source>
        <dbReference type="ARBA" id="ARBA00023136"/>
    </source>
</evidence>
<gene>
    <name evidence="10" type="ORF">LTR09_009081</name>
</gene>
<dbReference type="PRINTS" id="PR00171">
    <property type="entry name" value="SUGRTRNSPORT"/>
</dbReference>
<feature type="transmembrane region" description="Helical" evidence="8">
    <location>
        <begin position="414"/>
        <end position="436"/>
    </location>
</feature>
<dbReference type="PANTHER" id="PTHR48020">
    <property type="entry name" value="PROTON MYO-INOSITOL COTRANSPORTER"/>
    <property type="match status" value="1"/>
</dbReference>
<evidence type="ECO:0000256" key="4">
    <source>
        <dbReference type="ARBA" id="ARBA00022692"/>
    </source>
</evidence>
<evidence type="ECO:0000256" key="5">
    <source>
        <dbReference type="ARBA" id="ARBA00022989"/>
    </source>
</evidence>
<evidence type="ECO:0000256" key="1">
    <source>
        <dbReference type="ARBA" id="ARBA00004141"/>
    </source>
</evidence>
<dbReference type="Proteomes" id="UP001271007">
    <property type="component" value="Unassembled WGS sequence"/>
</dbReference>
<dbReference type="PROSITE" id="PS50850">
    <property type="entry name" value="MFS"/>
    <property type="match status" value="1"/>
</dbReference>
<evidence type="ECO:0000256" key="3">
    <source>
        <dbReference type="ARBA" id="ARBA00022448"/>
    </source>
</evidence>
<feature type="transmembrane region" description="Helical" evidence="8">
    <location>
        <begin position="222"/>
        <end position="243"/>
    </location>
</feature>
<evidence type="ECO:0000313" key="10">
    <source>
        <dbReference type="EMBL" id="KAK3049659.1"/>
    </source>
</evidence>
<protein>
    <recommendedName>
        <fullName evidence="9">Major facilitator superfamily (MFS) profile domain-containing protein</fullName>
    </recommendedName>
</protein>
<evidence type="ECO:0000256" key="8">
    <source>
        <dbReference type="SAM" id="Phobius"/>
    </source>
</evidence>
<feature type="transmembrane region" description="Helical" evidence="8">
    <location>
        <begin position="347"/>
        <end position="371"/>
    </location>
</feature>
<feature type="transmembrane region" description="Helical" evidence="8">
    <location>
        <begin position="442"/>
        <end position="467"/>
    </location>
</feature>